<gene>
    <name evidence="1" type="ORF">BO71DRAFT_404180</name>
</gene>
<organism evidence="1 2">
    <name type="scientific">Aspergillus ellipticus CBS 707.79</name>
    <dbReference type="NCBI Taxonomy" id="1448320"/>
    <lineage>
        <taxon>Eukaryota</taxon>
        <taxon>Fungi</taxon>
        <taxon>Dikarya</taxon>
        <taxon>Ascomycota</taxon>
        <taxon>Pezizomycotina</taxon>
        <taxon>Eurotiomycetes</taxon>
        <taxon>Eurotiomycetidae</taxon>
        <taxon>Eurotiales</taxon>
        <taxon>Aspergillaceae</taxon>
        <taxon>Aspergillus</taxon>
        <taxon>Aspergillus subgen. Circumdati</taxon>
    </lineage>
</organism>
<evidence type="ECO:0000313" key="1">
    <source>
        <dbReference type="EMBL" id="PYH88002.1"/>
    </source>
</evidence>
<protein>
    <submittedName>
        <fullName evidence="1">Uncharacterized protein</fullName>
    </submittedName>
</protein>
<name>A0A319EA92_9EURO</name>
<dbReference type="EMBL" id="KZ826138">
    <property type="protein sequence ID" value="PYH88002.1"/>
    <property type="molecule type" value="Genomic_DNA"/>
</dbReference>
<dbReference type="AlphaFoldDB" id="A0A319EA92"/>
<accession>A0A319EA92</accession>
<dbReference type="Proteomes" id="UP000247810">
    <property type="component" value="Unassembled WGS sequence"/>
</dbReference>
<sequence length="91" mass="9344">MDGCVYGVCLCPGAITTLGSTAAAAPPDGCGGWVQCVLKDWRASPDAAGAWELHGHVWDTCATAPPSTARACLRLRTQSYYRAASDACGPG</sequence>
<keyword evidence="2" id="KW-1185">Reference proteome</keyword>
<reference evidence="1 2" key="1">
    <citation type="submission" date="2018-02" db="EMBL/GenBank/DDBJ databases">
        <title>The genomes of Aspergillus section Nigri reveals drivers in fungal speciation.</title>
        <authorList>
            <consortium name="DOE Joint Genome Institute"/>
            <person name="Vesth T.C."/>
            <person name="Nybo J."/>
            <person name="Theobald S."/>
            <person name="Brandl J."/>
            <person name="Frisvad J.C."/>
            <person name="Nielsen K.F."/>
            <person name="Lyhne E.K."/>
            <person name="Kogle M.E."/>
            <person name="Kuo A."/>
            <person name="Riley R."/>
            <person name="Clum A."/>
            <person name="Nolan M."/>
            <person name="Lipzen A."/>
            <person name="Salamov A."/>
            <person name="Henrissat B."/>
            <person name="Wiebenga A."/>
            <person name="De vries R.P."/>
            <person name="Grigoriev I.V."/>
            <person name="Mortensen U.H."/>
            <person name="Andersen M.R."/>
            <person name="Baker S.E."/>
        </authorList>
    </citation>
    <scope>NUCLEOTIDE SEQUENCE [LARGE SCALE GENOMIC DNA]</scope>
    <source>
        <strain evidence="1 2">CBS 707.79</strain>
    </source>
</reference>
<evidence type="ECO:0000313" key="2">
    <source>
        <dbReference type="Proteomes" id="UP000247810"/>
    </source>
</evidence>
<dbReference type="VEuPathDB" id="FungiDB:BO71DRAFT_404180"/>
<proteinExistence type="predicted"/>